<accession>A0AAD7SS73</accession>
<name>A0AAD7SS73_9TELE</name>
<dbReference type="EMBL" id="JAINUG010000042">
    <property type="protein sequence ID" value="KAJ8406836.1"/>
    <property type="molecule type" value="Genomic_DNA"/>
</dbReference>
<comment type="caution">
    <text evidence="2">The sequence shown here is derived from an EMBL/GenBank/DDBJ whole genome shotgun (WGS) entry which is preliminary data.</text>
</comment>
<organism evidence="2 3">
    <name type="scientific">Aldrovandia affinis</name>
    <dbReference type="NCBI Taxonomy" id="143900"/>
    <lineage>
        <taxon>Eukaryota</taxon>
        <taxon>Metazoa</taxon>
        <taxon>Chordata</taxon>
        <taxon>Craniata</taxon>
        <taxon>Vertebrata</taxon>
        <taxon>Euteleostomi</taxon>
        <taxon>Actinopterygii</taxon>
        <taxon>Neopterygii</taxon>
        <taxon>Teleostei</taxon>
        <taxon>Notacanthiformes</taxon>
        <taxon>Halosauridae</taxon>
        <taxon>Aldrovandia</taxon>
    </lineage>
</organism>
<feature type="region of interest" description="Disordered" evidence="1">
    <location>
        <begin position="1"/>
        <end position="27"/>
    </location>
</feature>
<proteinExistence type="predicted"/>
<evidence type="ECO:0000313" key="2">
    <source>
        <dbReference type="EMBL" id="KAJ8406836.1"/>
    </source>
</evidence>
<keyword evidence="3" id="KW-1185">Reference proteome</keyword>
<protein>
    <submittedName>
        <fullName evidence="2">Uncharacterized protein</fullName>
    </submittedName>
</protein>
<reference evidence="2" key="1">
    <citation type="journal article" date="2023" name="Science">
        <title>Genome structures resolve the early diversification of teleost fishes.</title>
        <authorList>
            <person name="Parey E."/>
            <person name="Louis A."/>
            <person name="Montfort J."/>
            <person name="Bouchez O."/>
            <person name="Roques C."/>
            <person name="Iampietro C."/>
            <person name="Lluch J."/>
            <person name="Castinel A."/>
            <person name="Donnadieu C."/>
            <person name="Desvignes T."/>
            <person name="Floi Bucao C."/>
            <person name="Jouanno E."/>
            <person name="Wen M."/>
            <person name="Mejri S."/>
            <person name="Dirks R."/>
            <person name="Jansen H."/>
            <person name="Henkel C."/>
            <person name="Chen W.J."/>
            <person name="Zahm M."/>
            <person name="Cabau C."/>
            <person name="Klopp C."/>
            <person name="Thompson A.W."/>
            <person name="Robinson-Rechavi M."/>
            <person name="Braasch I."/>
            <person name="Lecointre G."/>
            <person name="Bobe J."/>
            <person name="Postlethwait J.H."/>
            <person name="Berthelot C."/>
            <person name="Roest Crollius H."/>
            <person name="Guiguen Y."/>
        </authorList>
    </citation>
    <scope>NUCLEOTIDE SEQUENCE</scope>
    <source>
        <strain evidence="2">NC1722</strain>
    </source>
</reference>
<gene>
    <name evidence="2" type="ORF">AAFF_G00297520</name>
</gene>
<sequence length="113" mass="12111">MPCHGSHAQRLAGSHVHSLPSRQPTLHMDERRVMLLPFLDLGGGEGKATNPPHRQSSGWPPSGANRGADLLQLLVPRALRTQVLQLVHGATGAGHFGNNKTICCLRGAVLLDF</sequence>
<dbReference type="AlphaFoldDB" id="A0AAD7SS73"/>
<feature type="region of interest" description="Disordered" evidence="1">
    <location>
        <begin position="42"/>
        <end position="63"/>
    </location>
</feature>
<evidence type="ECO:0000313" key="3">
    <source>
        <dbReference type="Proteomes" id="UP001221898"/>
    </source>
</evidence>
<dbReference type="Proteomes" id="UP001221898">
    <property type="component" value="Unassembled WGS sequence"/>
</dbReference>
<evidence type="ECO:0000256" key="1">
    <source>
        <dbReference type="SAM" id="MobiDB-lite"/>
    </source>
</evidence>